<proteinExistence type="predicted"/>
<dbReference type="Proteomes" id="UP000286351">
    <property type="component" value="Unassembled WGS sequence"/>
</dbReference>
<dbReference type="EMBL" id="MOBO01000001">
    <property type="protein sequence ID" value="RON42288.1"/>
    <property type="molecule type" value="Genomic_DNA"/>
</dbReference>
<dbReference type="AlphaFoldDB" id="A0A423JX84"/>
<gene>
    <name evidence="2" type="ORF">BK664_01490</name>
</gene>
<evidence type="ECO:0000313" key="3">
    <source>
        <dbReference type="Proteomes" id="UP000286351"/>
    </source>
</evidence>
<reference evidence="2 3" key="1">
    <citation type="submission" date="2016-10" db="EMBL/GenBank/DDBJ databases">
        <title>Comparative genome analysis of multiple Pseudomonas spp. focuses on biocontrol and plant growth promoting traits.</title>
        <authorList>
            <person name="Tao X.-Y."/>
            <person name="Taylor C.G."/>
        </authorList>
    </citation>
    <scope>NUCLEOTIDE SEQUENCE [LARGE SCALE GENOMIC DNA]</scope>
    <source>
        <strain evidence="2 3">38D4</strain>
    </source>
</reference>
<accession>A0A423JX84</accession>
<organism evidence="2 3">
    <name type="scientific">Pseudomonas brassicacearum</name>
    <dbReference type="NCBI Taxonomy" id="930166"/>
    <lineage>
        <taxon>Bacteria</taxon>
        <taxon>Pseudomonadati</taxon>
        <taxon>Pseudomonadota</taxon>
        <taxon>Gammaproteobacteria</taxon>
        <taxon>Pseudomonadales</taxon>
        <taxon>Pseudomonadaceae</taxon>
        <taxon>Pseudomonas</taxon>
    </lineage>
</organism>
<name>A0A423JX84_9PSED</name>
<feature type="coiled-coil region" evidence="1">
    <location>
        <begin position="40"/>
        <end position="74"/>
    </location>
</feature>
<evidence type="ECO:0000313" key="2">
    <source>
        <dbReference type="EMBL" id="RON42288.1"/>
    </source>
</evidence>
<comment type="caution">
    <text evidence="2">The sequence shown here is derived from an EMBL/GenBank/DDBJ whole genome shotgun (WGS) entry which is preliminary data.</text>
</comment>
<protein>
    <submittedName>
        <fullName evidence="2">Uncharacterized protein</fullName>
    </submittedName>
</protein>
<sequence length="133" mass="14620">MDVMALLQQALDASTKLRELSKKIEDADFRMLLADLHSALADAKLESGDLKMKLAAAQERVLDLEQQLADRQAGEPSYTEEGVYSFAGESGRFCTSCWDDGKKRVRLSSMPADFDFAGKWTCPKCKACYAGAA</sequence>
<keyword evidence="1" id="KW-0175">Coiled coil</keyword>
<dbReference type="RefSeq" id="WP_123364194.1">
    <property type="nucleotide sequence ID" value="NZ_MOBO01000001.1"/>
</dbReference>
<evidence type="ECO:0000256" key="1">
    <source>
        <dbReference type="SAM" id="Coils"/>
    </source>
</evidence>